<dbReference type="GO" id="GO:0005840">
    <property type="term" value="C:ribosome"/>
    <property type="evidence" value="ECO:0007669"/>
    <property type="project" value="UniProtKB-KW"/>
</dbReference>
<name>A0A232EWI4_9HYME</name>
<dbReference type="GO" id="GO:0005739">
    <property type="term" value="C:mitochondrion"/>
    <property type="evidence" value="ECO:0007669"/>
    <property type="project" value="UniProtKB-SubCell"/>
</dbReference>
<dbReference type="OrthoDB" id="5919182at2759"/>
<dbReference type="GO" id="GO:1990904">
    <property type="term" value="C:ribonucleoprotein complex"/>
    <property type="evidence" value="ECO:0007669"/>
    <property type="project" value="UniProtKB-KW"/>
</dbReference>
<protein>
    <recommendedName>
        <fullName evidence="6">Small ribosomal subunit protein mS25</fullName>
    </recommendedName>
    <alternativeName>
        <fullName evidence="7">28S ribosomal protein S25, mitochondrial</fullName>
    </alternativeName>
</protein>
<feature type="domain" description="Ribosomal protein/NADH dehydrogenase" evidence="8">
    <location>
        <begin position="37"/>
        <end position="110"/>
    </location>
</feature>
<dbReference type="InterPro" id="IPR036249">
    <property type="entry name" value="Thioredoxin-like_sf"/>
</dbReference>
<dbReference type="SUPFAM" id="SSF52833">
    <property type="entry name" value="Thioredoxin-like"/>
    <property type="match status" value="1"/>
</dbReference>
<comment type="subcellular location">
    <subcellularLocation>
        <location evidence="1">Mitochondrion</location>
    </subcellularLocation>
</comment>
<keyword evidence="3" id="KW-0689">Ribosomal protein</keyword>
<dbReference type="Gene3D" id="3.40.30.10">
    <property type="entry name" value="Glutaredoxin"/>
    <property type="match status" value="1"/>
</dbReference>
<evidence type="ECO:0000256" key="1">
    <source>
        <dbReference type="ARBA" id="ARBA00004173"/>
    </source>
</evidence>
<dbReference type="PANTHER" id="PTHR13274:SF2">
    <property type="entry name" value="SMALL RIBOSOMAL SUBUNIT PROTEIN MS25"/>
    <property type="match status" value="1"/>
</dbReference>
<evidence type="ECO:0000256" key="6">
    <source>
        <dbReference type="ARBA" id="ARBA00035139"/>
    </source>
</evidence>
<proteinExistence type="inferred from homology"/>
<organism evidence="9 10">
    <name type="scientific">Trichomalopsis sarcophagae</name>
    <dbReference type="NCBI Taxonomy" id="543379"/>
    <lineage>
        <taxon>Eukaryota</taxon>
        <taxon>Metazoa</taxon>
        <taxon>Ecdysozoa</taxon>
        <taxon>Arthropoda</taxon>
        <taxon>Hexapoda</taxon>
        <taxon>Insecta</taxon>
        <taxon>Pterygota</taxon>
        <taxon>Neoptera</taxon>
        <taxon>Endopterygota</taxon>
        <taxon>Hymenoptera</taxon>
        <taxon>Apocrita</taxon>
        <taxon>Proctotrupomorpha</taxon>
        <taxon>Chalcidoidea</taxon>
        <taxon>Pteromalidae</taxon>
        <taxon>Pteromalinae</taxon>
        <taxon>Trichomalopsis</taxon>
    </lineage>
</organism>
<evidence type="ECO:0000313" key="9">
    <source>
        <dbReference type="EMBL" id="OXU22714.1"/>
    </source>
</evidence>
<comment type="caution">
    <text evidence="9">The sequence shown here is derived from an EMBL/GenBank/DDBJ whole genome shotgun (WGS) entry which is preliminary data.</text>
</comment>
<dbReference type="AlphaFoldDB" id="A0A232EWI4"/>
<sequence length="169" mass="19447">MPFMVGREPIRRTVKYLEAGKLVLKNSIQVMQINYNTHGQHHHGLREFVFWHLPQVLYKNPEVQVLTIKNRTPSPFIWCFYASGKRMLIDVDMKSKDEILDHLLKVIGKSKEVLENEAVAKEKKDNPANFGYGCEKSCICEIPGQIPCPGLVPLPNHMRGKFKFAKNDD</sequence>
<keyword evidence="4" id="KW-0496">Mitochondrion</keyword>
<reference evidence="9 10" key="1">
    <citation type="journal article" date="2017" name="Curr. Biol.">
        <title>The Evolution of Venom by Co-option of Single-Copy Genes.</title>
        <authorList>
            <person name="Martinson E.O."/>
            <person name="Mrinalini"/>
            <person name="Kelkar Y.D."/>
            <person name="Chang C.H."/>
            <person name="Werren J.H."/>
        </authorList>
    </citation>
    <scope>NUCLEOTIDE SEQUENCE [LARGE SCALE GENOMIC DNA]</scope>
    <source>
        <strain evidence="9 10">Alberta</strain>
        <tissue evidence="9">Whole body</tissue>
    </source>
</reference>
<keyword evidence="5" id="KW-0687">Ribonucleoprotein</keyword>
<dbReference type="EMBL" id="NNAY01001854">
    <property type="protein sequence ID" value="OXU22714.1"/>
    <property type="molecule type" value="Genomic_DNA"/>
</dbReference>
<dbReference type="Pfam" id="PF05047">
    <property type="entry name" value="L51_S25_CI-B8"/>
    <property type="match status" value="1"/>
</dbReference>
<evidence type="ECO:0000256" key="7">
    <source>
        <dbReference type="ARBA" id="ARBA00035369"/>
    </source>
</evidence>
<gene>
    <name evidence="9" type="ORF">TSAR_011325</name>
</gene>
<evidence type="ECO:0000256" key="5">
    <source>
        <dbReference type="ARBA" id="ARBA00023274"/>
    </source>
</evidence>
<accession>A0A232EWI4</accession>
<dbReference type="Proteomes" id="UP000215335">
    <property type="component" value="Unassembled WGS sequence"/>
</dbReference>
<dbReference type="SMART" id="SM00916">
    <property type="entry name" value="L51_S25_CI-B8"/>
    <property type="match status" value="1"/>
</dbReference>
<evidence type="ECO:0000313" key="10">
    <source>
        <dbReference type="Proteomes" id="UP000215335"/>
    </source>
</evidence>
<dbReference type="InterPro" id="IPR007741">
    <property type="entry name" value="Ribosomal_mL43/mS25/NADH_DH"/>
</dbReference>
<dbReference type="InterPro" id="IPR040049">
    <property type="entry name" value="Ribosomal_mS25/mL61"/>
</dbReference>
<dbReference type="PANTHER" id="PTHR13274">
    <property type="entry name" value="MITOCHONDRIAL RIBOSOMAL PROTEIN S25"/>
    <property type="match status" value="1"/>
</dbReference>
<dbReference type="STRING" id="543379.A0A232EWI4"/>
<evidence type="ECO:0000256" key="2">
    <source>
        <dbReference type="ARBA" id="ARBA00008046"/>
    </source>
</evidence>
<evidence type="ECO:0000259" key="8">
    <source>
        <dbReference type="SMART" id="SM00916"/>
    </source>
</evidence>
<keyword evidence="10" id="KW-1185">Reference proteome</keyword>
<dbReference type="GO" id="GO:0003735">
    <property type="term" value="F:structural constituent of ribosome"/>
    <property type="evidence" value="ECO:0007669"/>
    <property type="project" value="InterPro"/>
</dbReference>
<evidence type="ECO:0000256" key="3">
    <source>
        <dbReference type="ARBA" id="ARBA00022980"/>
    </source>
</evidence>
<comment type="similarity">
    <text evidence="2">Belongs to the mitochondrion-specific ribosomal protein mS25 family.</text>
</comment>
<evidence type="ECO:0000256" key="4">
    <source>
        <dbReference type="ARBA" id="ARBA00023128"/>
    </source>
</evidence>